<comment type="caution">
    <text evidence="10">The sequence shown here is derived from an EMBL/GenBank/DDBJ whole genome shotgun (WGS) entry which is preliminary data.</text>
</comment>
<feature type="transmembrane region" description="Helical" evidence="8">
    <location>
        <begin position="374"/>
        <end position="395"/>
    </location>
</feature>
<dbReference type="CDD" id="cd06261">
    <property type="entry name" value="TM_PBP2"/>
    <property type="match status" value="2"/>
</dbReference>
<evidence type="ECO:0000313" key="10">
    <source>
        <dbReference type="EMBL" id="MFC4312920.1"/>
    </source>
</evidence>
<comment type="similarity">
    <text evidence="8">Belongs to the binding-protein-dependent transport system permease family.</text>
</comment>
<keyword evidence="5 8" id="KW-0812">Transmembrane</keyword>
<keyword evidence="11" id="KW-1185">Reference proteome</keyword>
<evidence type="ECO:0000313" key="11">
    <source>
        <dbReference type="Proteomes" id="UP001595904"/>
    </source>
</evidence>
<feature type="transmembrane region" description="Helical" evidence="8">
    <location>
        <begin position="79"/>
        <end position="101"/>
    </location>
</feature>
<dbReference type="PANTHER" id="PTHR43357:SF4">
    <property type="entry name" value="INNER MEMBRANE ABC TRANSPORTER PERMEASE PROTEIN YDCV"/>
    <property type="match status" value="1"/>
</dbReference>
<keyword evidence="2 8" id="KW-0813">Transport</keyword>
<reference evidence="11" key="1">
    <citation type="journal article" date="2019" name="Int. J. Syst. Evol. Microbiol.">
        <title>The Global Catalogue of Microorganisms (GCM) 10K type strain sequencing project: providing services to taxonomists for standard genome sequencing and annotation.</title>
        <authorList>
            <consortium name="The Broad Institute Genomics Platform"/>
            <consortium name="The Broad Institute Genome Sequencing Center for Infectious Disease"/>
            <person name="Wu L."/>
            <person name="Ma J."/>
        </authorList>
    </citation>
    <scope>NUCLEOTIDE SEQUENCE [LARGE SCALE GENOMIC DNA]</scope>
    <source>
        <strain evidence="11">CGMCC 1.10759</strain>
    </source>
</reference>
<dbReference type="PROSITE" id="PS50928">
    <property type="entry name" value="ABC_TM1"/>
    <property type="match status" value="2"/>
</dbReference>
<organism evidence="10 11">
    <name type="scientific">Steroidobacter flavus</name>
    <dbReference type="NCBI Taxonomy" id="1842136"/>
    <lineage>
        <taxon>Bacteria</taxon>
        <taxon>Pseudomonadati</taxon>
        <taxon>Pseudomonadota</taxon>
        <taxon>Gammaproteobacteria</taxon>
        <taxon>Steroidobacterales</taxon>
        <taxon>Steroidobacteraceae</taxon>
        <taxon>Steroidobacter</taxon>
    </lineage>
</organism>
<feature type="transmembrane region" description="Helical" evidence="8">
    <location>
        <begin position="494"/>
        <end position="511"/>
    </location>
</feature>
<dbReference type="InterPro" id="IPR035906">
    <property type="entry name" value="MetI-like_sf"/>
</dbReference>
<feature type="transmembrane region" description="Helical" evidence="8">
    <location>
        <begin position="20"/>
        <end position="42"/>
    </location>
</feature>
<evidence type="ECO:0000256" key="6">
    <source>
        <dbReference type="ARBA" id="ARBA00022989"/>
    </source>
</evidence>
<feature type="transmembrane region" description="Helical" evidence="8">
    <location>
        <begin position="312"/>
        <end position="335"/>
    </location>
</feature>
<evidence type="ECO:0000256" key="7">
    <source>
        <dbReference type="ARBA" id="ARBA00023136"/>
    </source>
</evidence>
<feature type="transmembrane region" description="Helical" evidence="8">
    <location>
        <begin position="113"/>
        <end position="133"/>
    </location>
</feature>
<evidence type="ECO:0000256" key="8">
    <source>
        <dbReference type="RuleBase" id="RU363032"/>
    </source>
</evidence>
<dbReference type="InterPro" id="IPR000515">
    <property type="entry name" value="MetI-like"/>
</dbReference>
<keyword evidence="3" id="KW-1003">Cell membrane</keyword>
<keyword evidence="6 8" id="KW-1133">Transmembrane helix</keyword>
<feature type="domain" description="ABC transmembrane type-1" evidence="9">
    <location>
        <begin position="75"/>
        <end position="282"/>
    </location>
</feature>
<dbReference type="SUPFAM" id="SSF161098">
    <property type="entry name" value="MetI-like"/>
    <property type="match status" value="2"/>
</dbReference>
<keyword evidence="7 8" id="KW-0472">Membrane</keyword>
<evidence type="ECO:0000256" key="1">
    <source>
        <dbReference type="ARBA" id="ARBA00004429"/>
    </source>
</evidence>
<comment type="subcellular location">
    <subcellularLocation>
        <location evidence="1">Cell inner membrane</location>
        <topology evidence="1">Multi-pass membrane protein</topology>
    </subcellularLocation>
    <subcellularLocation>
        <location evidence="8">Cell membrane</location>
        <topology evidence="8">Multi-pass membrane protein</topology>
    </subcellularLocation>
</comment>
<proteinExistence type="inferred from homology"/>
<dbReference type="RefSeq" id="WP_380602729.1">
    <property type="nucleotide sequence ID" value="NZ_JBHSDU010000014.1"/>
</dbReference>
<dbReference type="Pfam" id="PF00528">
    <property type="entry name" value="BPD_transp_1"/>
    <property type="match status" value="2"/>
</dbReference>
<evidence type="ECO:0000256" key="2">
    <source>
        <dbReference type="ARBA" id="ARBA00022448"/>
    </source>
</evidence>
<evidence type="ECO:0000259" key="9">
    <source>
        <dbReference type="PROSITE" id="PS50928"/>
    </source>
</evidence>
<dbReference type="Proteomes" id="UP001595904">
    <property type="component" value="Unassembled WGS sequence"/>
</dbReference>
<dbReference type="PANTHER" id="PTHR43357">
    <property type="entry name" value="INNER MEMBRANE ABC TRANSPORTER PERMEASE PROTEIN YDCV"/>
    <property type="match status" value="1"/>
</dbReference>
<feature type="domain" description="ABC transmembrane type-1" evidence="9">
    <location>
        <begin position="370"/>
        <end position="562"/>
    </location>
</feature>
<feature type="transmembrane region" description="Helical" evidence="8">
    <location>
        <begin position="542"/>
        <end position="562"/>
    </location>
</feature>
<feature type="transmembrane region" description="Helical" evidence="8">
    <location>
        <begin position="214"/>
        <end position="236"/>
    </location>
</feature>
<feature type="transmembrane region" description="Helical" evidence="8">
    <location>
        <begin position="518"/>
        <end position="536"/>
    </location>
</feature>
<dbReference type="Gene3D" id="1.10.3720.10">
    <property type="entry name" value="MetI-like"/>
    <property type="match status" value="2"/>
</dbReference>
<evidence type="ECO:0000256" key="4">
    <source>
        <dbReference type="ARBA" id="ARBA00022519"/>
    </source>
</evidence>
<feature type="transmembrane region" description="Helical" evidence="8">
    <location>
        <begin position="416"/>
        <end position="449"/>
    </location>
</feature>
<evidence type="ECO:0000256" key="5">
    <source>
        <dbReference type="ARBA" id="ARBA00022692"/>
    </source>
</evidence>
<gene>
    <name evidence="10" type="ORF">ACFPN2_27800</name>
</gene>
<keyword evidence="4" id="KW-0997">Cell inner membrane</keyword>
<sequence length="570" mass="62274">MAATELSIIRSRVRWTRDHWVQWSVAAFTTLLVFAPIAVALLQSVRSTPLYEPEWSFTLDHYVRLLTNERFWEALRNSMALAITGSLTATVLGAALAIALIRTNIPFRRTLSEILQVPLYVSSLVMAFGWYMLYGPSGYISLASATYLGGVPWNLYSLPAIGMLAGFSLVPVVFLYCSATLHLMDASLEDAARSTGAAPLRALRLVTLPLMRPAILYSLLLCFVGSIEVLSIPLIFGTAERIEVFTTFLFREGIGRTEPDYGLLAAASVLLLVLMTVLVSLHSRILGNTSRFTTVKGKATRPHVIDLGRWRWVAFALVAAYVSIVIVLPLVGLVFRSFVKFLTPLVPPWDLLTLDHFRSLIEQPSYLRAITNSFVVALFGAAFVTGLVMVVVLIVKRSTFPFAKTLETITLYPRAVPGIVVGIGFLWIGLTVPGFTLIHGTLFAMVLAFSMRDLPTAFGAIAPSLTQISRELDLSARTCGADWSTASLRVITPIARPALLAAYMLAFVSMLKEYASAVFLFGPGSEIMGTVMLQLWTNGNFGPVAALAVVQVTATAVVVVMVRRLMGVQV</sequence>
<evidence type="ECO:0000256" key="3">
    <source>
        <dbReference type="ARBA" id="ARBA00022475"/>
    </source>
</evidence>
<accession>A0ABV8T0G3</accession>
<feature type="transmembrane region" description="Helical" evidence="8">
    <location>
        <begin position="153"/>
        <end position="177"/>
    </location>
</feature>
<protein>
    <submittedName>
        <fullName evidence="10">ABC transporter permease</fullName>
    </submittedName>
</protein>
<feature type="transmembrane region" description="Helical" evidence="8">
    <location>
        <begin position="261"/>
        <end position="281"/>
    </location>
</feature>
<dbReference type="EMBL" id="JBHSDU010000014">
    <property type="protein sequence ID" value="MFC4312920.1"/>
    <property type="molecule type" value="Genomic_DNA"/>
</dbReference>
<name>A0ABV8T0G3_9GAMM</name>